<evidence type="ECO:0000313" key="1">
    <source>
        <dbReference type="EMBL" id="TCK22779.1"/>
    </source>
</evidence>
<protein>
    <submittedName>
        <fullName evidence="1">Uncharacterized protein</fullName>
    </submittedName>
</protein>
<keyword evidence="2" id="KW-1185">Reference proteome</keyword>
<sequence length="159" mass="17182">MWRSGWLGIDAYGQDTHGFANLDTDRDGAVEAEIHWLAETGDVHTSFRLRYAPDVGVVELLANFAAEHEPGEDDDADASGWSIEDTTAVPATLMPYLSAGVSPEHMFTALASLHSEMFSVLEDAHGLGWDHHWLPGPGPDELWQPADLGTGAGPFAVRS</sequence>
<reference evidence="1 2" key="1">
    <citation type="submission" date="2019-03" db="EMBL/GenBank/DDBJ databases">
        <title>Sequencing the genomes of 1000 actinobacteria strains.</title>
        <authorList>
            <person name="Klenk H.-P."/>
        </authorList>
    </citation>
    <scope>NUCLEOTIDE SEQUENCE [LARGE SCALE GENOMIC DNA]</scope>
    <source>
        <strain evidence="1 2">DSM 44969</strain>
    </source>
</reference>
<dbReference type="AlphaFoldDB" id="A0A4R1HSF7"/>
<gene>
    <name evidence="1" type="ORF">EV378_6789</name>
</gene>
<dbReference type="EMBL" id="SMFZ01000002">
    <property type="protein sequence ID" value="TCK22779.1"/>
    <property type="molecule type" value="Genomic_DNA"/>
</dbReference>
<name>A0A4R1HSF7_PSEEN</name>
<organism evidence="1 2">
    <name type="scientific">Pseudonocardia endophytica</name>
    <dbReference type="NCBI Taxonomy" id="401976"/>
    <lineage>
        <taxon>Bacteria</taxon>
        <taxon>Bacillati</taxon>
        <taxon>Actinomycetota</taxon>
        <taxon>Actinomycetes</taxon>
        <taxon>Pseudonocardiales</taxon>
        <taxon>Pseudonocardiaceae</taxon>
        <taxon>Pseudonocardia</taxon>
    </lineage>
</organism>
<evidence type="ECO:0000313" key="2">
    <source>
        <dbReference type="Proteomes" id="UP000295560"/>
    </source>
</evidence>
<dbReference type="RefSeq" id="WP_132431872.1">
    <property type="nucleotide sequence ID" value="NZ_SMFZ01000002.1"/>
</dbReference>
<proteinExistence type="predicted"/>
<dbReference type="Proteomes" id="UP000295560">
    <property type="component" value="Unassembled WGS sequence"/>
</dbReference>
<accession>A0A4R1HSF7</accession>
<dbReference type="OrthoDB" id="9979702at2"/>
<comment type="caution">
    <text evidence="1">The sequence shown here is derived from an EMBL/GenBank/DDBJ whole genome shotgun (WGS) entry which is preliminary data.</text>
</comment>